<protein>
    <submittedName>
        <fullName evidence="1">Uncharacterized protein</fullName>
    </submittedName>
</protein>
<dbReference type="EMBL" id="CAACVG010007708">
    <property type="protein sequence ID" value="VEN46686.1"/>
    <property type="molecule type" value="Genomic_DNA"/>
</dbReference>
<dbReference type="Proteomes" id="UP000410492">
    <property type="component" value="Unassembled WGS sequence"/>
</dbReference>
<gene>
    <name evidence="1" type="ORF">CALMAC_LOCUS8701</name>
</gene>
<accession>A0A653CG32</accession>
<dbReference type="AlphaFoldDB" id="A0A653CG32"/>
<name>A0A653CG32_CALMS</name>
<dbReference type="OrthoDB" id="10054572at2759"/>
<sequence length="130" mass="14071">MVATTLSWRISGPLPVSWPYWGSACILRYEIREMIQKIRLLRSELELPNANGAVPSCLIQHAPASGGGGLLRHANEMRAAAAAAAAAAANTQTMYRETGGGTVANEAGDSEHRKVQRQHCRHLLHSLCSR</sequence>
<proteinExistence type="predicted"/>
<keyword evidence="2" id="KW-1185">Reference proteome</keyword>
<evidence type="ECO:0000313" key="1">
    <source>
        <dbReference type="EMBL" id="VEN46686.1"/>
    </source>
</evidence>
<reference evidence="1 2" key="1">
    <citation type="submission" date="2019-01" db="EMBL/GenBank/DDBJ databases">
        <authorList>
            <person name="Sayadi A."/>
        </authorList>
    </citation>
    <scope>NUCLEOTIDE SEQUENCE [LARGE SCALE GENOMIC DNA]</scope>
</reference>
<organism evidence="1 2">
    <name type="scientific">Callosobruchus maculatus</name>
    <name type="common">Southern cowpea weevil</name>
    <name type="synonym">Pulse bruchid</name>
    <dbReference type="NCBI Taxonomy" id="64391"/>
    <lineage>
        <taxon>Eukaryota</taxon>
        <taxon>Metazoa</taxon>
        <taxon>Ecdysozoa</taxon>
        <taxon>Arthropoda</taxon>
        <taxon>Hexapoda</taxon>
        <taxon>Insecta</taxon>
        <taxon>Pterygota</taxon>
        <taxon>Neoptera</taxon>
        <taxon>Endopterygota</taxon>
        <taxon>Coleoptera</taxon>
        <taxon>Polyphaga</taxon>
        <taxon>Cucujiformia</taxon>
        <taxon>Chrysomeloidea</taxon>
        <taxon>Chrysomelidae</taxon>
        <taxon>Bruchinae</taxon>
        <taxon>Bruchini</taxon>
        <taxon>Callosobruchus</taxon>
    </lineage>
</organism>
<evidence type="ECO:0000313" key="2">
    <source>
        <dbReference type="Proteomes" id="UP000410492"/>
    </source>
</evidence>